<dbReference type="STRING" id="1743168.A8O14_06145"/>
<dbReference type="AlphaFoldDB" id="A0A191UF84"/>
<dbReference type="OrthoDB" id="110463at2"/>
<evidence type="ECO:0000259" key="1">
    <source>
        <dbReference type="Pfam" id="PF13524"/>
    </source>
</evidence>
<reference evidence="3" key="1">
    <citation type="submission" date="2016-05" db="EMBL/GenBank/DDBJ databases">
        <title>Polynucleobacter sp. QLW-P1FAT50C-4 genome.</title>
        <authorList>
            <person name="Hahn M.W."/>
        </authorList>
    </citation>
    <scope>NUCLEOTIDE SEQUENCE [LARGE SCALE GENOMIC DNA]</scope>
    <source>
        <strain evidence="3">QLW-P1FAT50C-4</strain>
    </source>
</reference>
<dbReference type="Proteomes" id="UP000078463">
    <property type="component" value="Chromosome"/>
</dbReference>
<evidence type="ECO:0000313" key="2">
    <source>
        <dbReference type="EMBL" id="ANI99693.1"/>
    </source>
</evidence>
<dbReference type="RefSeq" id="WP_068948702.1">
    <property type="nucleotide sequence ID" value="NZ_CP015922.1"/>
</dbReference>
<dbReference type="SUPFAM" id="SSF53756">
    <property type="entry name" value="UDP-Glycosyltransferase/glycogen phosphorylase"/>
    <property type="match status" value="1"/>
</dbReference>
<protein>
    <recommendedName>
        <fullName evidence="1">Spore protein YkvP/CgeB glycosyl transferase-like domain-containing protein</fullName>
    </recommendedName>
</protein>
<dbReference type="Pfam" id="PF13524">
    <property type="entry name" value="Glyco_trans_1_2"/>
    <property type="match status" value="1"/>
</dbReference>
<evidence type="ECO:0000313" key="3">
    <source>
        <dbReference type="Proteomes" id="UP000078463"/>
    </source>
</evidence>
<accession>A0A191UF84</accession>
<dbReference type="KEGG" id="pwu:A8O14_06145"/>
<organism evidence="2 3">
    <name type="scientific">Polynucleobacter wuianus</name>
    <dbReference type="NCBI Taxonomy" id="1743168"/>
    <lineage>
        <taxon>Bacteria</taxon>
        <taxon>Pseudomonadati</taxon>
        <taxon>Pseudomonadota</taxon>
        <taxon>Betaproteobacteria</taxon>
        <taxon>Burkholderiales</taxon>
        <taxon>Burkholderiaceae</taxon>
        <taxon>Polynucleobacter</taxon>
    </lineage>
</organism>
<keyword evidence="3" id="KW-1185">Reference proteome</keyword>
<dbReference type="EMBL" id="CP015922">
    <property type="protein sequence ID" value="ANI99693.1"/>
    <property type="molecule type" value="Genomic_DNA"/>
</dbReference>
<dbReference type="InterPro" id="IPR055259">
    <property type="entry name" value="YkvP/CgeB_Glyco_trans-like"/>
</dbReference>
<name>A0A191UF84_9BURK</name>
<sequence>MNILYIGDNNKSSTAFHRANSLSRLGHTVTHVNPREAFSLLTIKILDKASFYTGYFWVQNQICKWIDLKLIKRYSSNTFDLIWINSGEEFDSKSILRLDYFNCKKVLYQNDDPGSKRDFRRFDSLKRTMKYYDYAAVVREPNLREFADFGVKNVIRVYMSYDEEVHKPLRHRQIPTIFRSEIVFVGTWIRGEGRDKFLLDLIRAGLNISIWGSRWEKSPLWEDLKIAYKGGSLSGPDYVAAIQGADIAIGFLSHGNRDLHTRRSLEIPFIGGLLCAERTIEHERMYEEGIEAVFWRDSNECIEICKRLLSNKNLIKDIKYAGMKKVRAGAYGNQDICAKIINFIDLNKKYENK</sequence>
<gene>
    <name evidence="2" type="ORF">A8O14_06145</name>
</gene>
<proteinExistence type="predicted"/>
<feature type="domain" description="Spore protein YkvP/CgeB glycosyl transferase-like" evidence="1">
    <location>
        <begin position="196"/>
        <end position="329"/>
    </location>
</feature>